<keyword evidence="1" id="KW-0645">Protease</keyword>
<evidence type="ECO:0000256" key="2">
    <source>
        <dbReference type="ARBA" id="ARBA00022698"/>
    </source>
</evidence>
<protein>
    <submittedName>
        <fullName evidence="5">Proteasome subunit beta type-7-like</fullName>
    </submittedName>
</protein>
<proteinExistence type="predicted"/>
<dbReference type="InterPro" id="IPR001353">
    <property type="entry name" value="Proteasome_sua/b"/>
</dbReference>
<evidence type="ECO:0000256" key="4">
    <source>
        <dbReference type="ARBA" id="ARBA00023242"/>
    </source>
</evidence>
<dbReference type="KEGG" id="ccar:122144628"/>
<evidence type="ECO:0000256" key="1">
    <source>
        <dbReference type="ARBA" id="ARBA00022670"/>
    </source>
</evidence>
<organism evidence="5">
    <name type="scientific">Cyprinus carpio</name>
    <name type="common">Common carp</name>
    <dbReference type="NCBI Taxonomy" id="7962"/>
    <lineage>
        <taxon>Eukaryota</taxon>
        <taxon>Metazoa</taxon>
        <taxon>Chordata</taxon>
        <taxon>Craniata</taxon>
        <taxon>Vertebrata</taxon>
        <taxon>Euteleostomi</taxon>
        <taxon>Actinopterygii</taxon>
        <taxon>Neopterygii</taxon>
        <taxon>Teleostei</taxon>
        <taxon>Ostariophysi</taxon>
        <taxon>Cypriniformes</taxon>
        <taxon>Cyprinidae</taxon>
        <taxon>Cyprininae</taxon>
        <taxon>Cyprinus</taxon>
    </lineage>
</organism>
<sequence length="159" mass="17343">MALSYVLEPAVSGFNFENSTRNIVLENGSEEGKIKAPKPMKTGTTIAGVVYKDGVVLGADTRATSDEVVADKMCAKIHYIAPLTYIVVEQERLQTQRRRQICCHQTSTIFSITAAGTDSSWLLTYYKTCSSGVCRLCIVITQTLHAHVVSGMILGLILI</sequence>
<keyword evidence="2" id="KW-0888">Threonine protease</keyword>
<keyword evidence="3" id="KW-0378">Hydrolase</keyword>
<dbReference type="PANTHER" id="PTHR32194:SF4">
    <property type="entry name" value="PROTEASOME SUBUNIT BETA TYPE-7"/>
    <property type="match status" value="1"/>
</dbReference>
<accession>A0A9Q9Y0X5</accession>
<evidence type="ECO:0000256" key="3">
    <source>
        <dbReference type="ARBA" id="ARBA00022801"/>
    </source>
</evidence>
<reference evidence="5" key="1">
    <citation type="submission" date="2025-08" db="UniProtKB">
        <authorList>
            <consortium name="RefSeq"/>
        </authorList>
    </citation>
    <scope>IDENTIFICATION</scope>
    <source>
        <tissue evidence="5">Muscle</tissue>
    </source>
</reference>
<dbReference type="GO" id="GO:0004298">
    <property type="term" value="F:threonine-type endopeptidase activity"/>
    <property type="evidence" value="ECO:0007669"/>
    <property type="project" value="UniProtKB-KW"/>
</dbReference>
<dbReference type="Proteomes" id="UP001155660">
    <property type="component" value="Unplaced"/>
</dbReference>
<dbReference type="GO" id="GO:0051603">
    <property type="term" value="P:proteolysis involved in protein catabolic process"/>
    <property type="evidence" value="ECO:0007669"/>
    <property type="project" value="InterPro"/>
</dbReference>
<dbReference type="AlphaFoldDB" id="A0A9Q9Y0X5"/>
<dbReference type="OrthoDB" id="429533at2759"/>
<gene>
    <name evidence="5" type="primary">LOC122144628</name>
</gene>
<dbReference type="GO" id="GO:0005839">
    <property type="term" value="C:proteasome core complex"/>
    <property type="evidence" value="ECO:0007669"/>
    <property type="project" value="InterPro"/>
</dbReference>
<dbReference type="InterPro" id="IPR023333">
    <property type="entry name" value="Proteasome_suB-type"/>
</dbReference>
<keyword evidence="4" id="KW-0539">Nucleus</keyword>
<dbReference type="GeneID" id="122144628"/>
<dbReference type="PANTHER" id="PTHR32194">
    <property type="entry name" value="METALLOPROTEASE TLDD"/>
    <property type="match status" value="1"/>
</dbReference>
<name>A0A9Q9Y0X5_CYPCA</name>
<evidence type="ECO:0000313" key="5">
    <source>
        <dbReference type="RefSeq" id="XP_042611622.1"/>
    </source>
</evidence>
<dbReference type="RefSeq" id="XP_042611622.1">
    <property type="nucleotide sequence ID" value="XM_042755688.1"/>
</dbReference>
<dbReference type="GO" id="GO:0005737">
    <property type="term" value="C:cytoplasm"/>
    <property type="evidence" value="ECO:0007669"/>
    <property type="project" value="TreeGrafter"/>
</dbReference>
<dbReference type="Pfam" id="PF00227">
    <property type="entry name" value="Proteasome"/>
    <property type="match status" value="1"/>
</dbReference>